<organism evidence="1 2">
    <name type="scientific">Rhizobium phaseoli</name>
    <dbReference type="NCBI Taxonomy" id="396"/>
    <lineage>
        <taxon>Bacteria</taxon>
        <taxon>Pseudomonadati</taxon>
        <taxon>Pseudomonadota</taxon>
        <taxon>Alphaproteobacteria</taxon>
        <taxon>Hyphomicrobiales</taxon>
        <taxon>Rhizobiaceae</taxon>
        <taxon>Rhizobium/Agrobacterium group</taxon>
        <taxon>Rhizobium</taxon>
    </lineage>
</organism>
<gene>
    <name evidence="1" type="ORF">HER27_032660</name>
</gene>
<dbReference type="InterPro" id="IPR014710">
    <property type="entry name" value="RmlC-like_jellyroll"/>
</dbReference>
<proteinExistence type="predicted"/>
<keyword evidence="1" id="KW-0614">Plasmid</keyword>
<dbReference type="InterPro" id="IPR053146">
    <property type="entry name" value="QDO-like"/>
</dbReference>
<dbReference type="Gene3D" id="2.60.120.10">
    <property type="entry name" value="Jelly Rolls"/>
    <property type="match status" value="1"/>
</dbReference>
<dbReference type="AlphaFoldDB" id="A0A7X6F0L9"/>
<dbReference type="InterPro" id="IPR013096">
    <property type="entry name" value="Cupin_2"/>
</dbReference>
<dbReference type="SUPFAM" id="SSF51182">
    <property type="entry name" value="RmlC-like cupins"/>
    <property type="match status" value="1"/>
</dbReference>
<accession>A0A7X6F0L9</accession>
<geneLocation type="plasmid" evidence="1 2">
    <name>pBS3d</name>
</geneLocation>
<evidence type="ECO:0000313" key="2">
    <source>
        <dbReference type="Proteomes" id="UP000540266"/>
    </source>
</evidence>
<reference evidence="1 2" key="1">
    <citation type="submission" date="2020-11" db="EMBL/GenBank/DDBJ databases">
        <title>Indigenous Rhizobia Nodulating Common beans in Western Kenya.</title>
        <authorList>
            <person name="Wekesa C.S."/>
            <person name="Oelmueller R."/>
            <person name="Furch A.C."/>
        </authorList>
    </citation>
    <scope>NUCLEOTIDE SEQUENCE [LARGE SCALE GENOMIC DNA]</scope>
    <source>
        <strain evidence="2">BS3</strain>
        <plasmid evidence="1 2">pBS3d</plasmid>
    </source>
</reference>
<dbReference type="Pfam" id="PF07883">
    <property type="entry name" value="Cupin_2"/>
    <property type="match status" value="1"/>
</dbReference>
<name>A0A7X6F0L9_9HYPH</name>
<dbReference type="Proteomes" id="UP000540266">
    <property type="component" value="Plasmid pBS3d"/>
</dbReference>
<sequence>MNVAARTVRTVNWMNTTYAINIGRFESGGILGVFESKVPSGGGPPIHIHHNEDEVIHVIEGDYEFWCDGKLVPVGPGSSIFLPRGVPHTFRVTGTSPGRNLTILTPGGLEEFFIEAAAEAPRLPEDMDRLLQLAGRYGIEFRGPANWDADRTH</sequence>
<dbReference type="EMBL" id="CP064935">
    <property type="protein sequence ID" value="QPK12729.1"/>
    <property type="molecule type" value="Genomic_DNA"/>
</dbReference>
<dbReference type="RefSeq" id="WP_064829490.1">
    <property type="nucleotide sequence ID" value="NZ_CP013541.1"/>
</dbReference>
<protein>
    <submittedName>
        <fullName evidence="1">Cupin domain-containing protein</fullName>
    </submittedName>
</protein>
<dbReference type="PANTHER" id="PTHR36440">
    <property type="entry name" value="PUTATIVE (AFU_ORTHOLOGUE AFUA_8G07350)-RELATED"/>
    <property type="match status" value="1"/>
</dbReference>
<evidence type="ECO:0000313" key="1">
    <source>
        <dbReference type="EMBL" id="QPK12729.1"/>
    </source>
</evidence>
<dbReference type="PANTHER" id="PTHR36440:SF1">
    <property type="entry name" value="PUTATIVE (AFU_ORTHOLOGUE AFUA_8G07350)-RELATED"/>
    <property type="match status" value="1"/>
</dbReference>
<dbReference type="InterPro" id="IPR011051">
    <property type="entry name" value="RmlC_Cupin_sf"/>
</dbReference>